<gene>
    <name evidence="11" type="ORF">BOX15_Mlig034494g2</name>
</gene>
<evidence type="ECO:0000256" key="7">
    <source>
        <dbReference type="ARBA" id="ARBA00023242"/>
    </source>
</evidence>
<evidence type="ECO:0000256" key="4">
    <source>
        <dbReference type="ARBA" id="ARBA00022771"/>
    </source>
</evidence>
<dbReference type="PROSITE" id="PS00028">
    <property type="entry name" value="ZINC_FINGER_C2H2_1"/>
    <property type="match status" value="3"/>
</dbReference>
<dbReference type="GO" id="GO:0005634">
    <property type="term" value="C:nucleus"/>
    <property type="evidence" value="ECO:0007669"/>
    <property type="project" value="UniProtKB-SubCell"/>
</dbReference>
<keyword evidence="3" id="KW-0677">Repeat</keyword>
<reference evidence="11 12" key="1">
    <citation type="submission" date="2017-06" db="EMBL/GenBank/DDBJ databases">
        <title>A platform for efficient transgenesis in Macrostomum lignano, a flatworm model organism for stem cell research.</title>
        <authorList>
            <person name="Berezikov E."/>
        </authorList>
    </citation>
    <scope>NUCLEOTIDE SEQUENCE [LARGE SCALE GENOMIC DNA]</scope>
    <source>
        <strain evidence="11">DV1</strain>
        <tissue evidence="11">Whole organism</tissue>
    </source>
</reference>
<evidence type="ECO:0000256" key="6">
    <source>
        <dbReference type="ARBA" id="ARBA00023125"/>
    </source>
</evidence>
<name>A0A267EYH3_9PLAT</name>
<comment type="caution">
    <text evidence="11">The sequence shown here is derived from an EMBL/GenBank/DDBJ whole genome shotgun (WGS) entry which is preliminary data.</text>
</comment>
<keyword evidence="6" id="KW-0238">DNA-binding</keyword>
<dbReference type="PANTHER" id="PTHR24404:SF114">
    <property type="entry name" value="KLUMPFUSS, ISOFORM B-RELATED"/>
    <property type="match status" value="1"/>
</dbReference>
<dbReference type="SUPFAM" id="SSF57667">
    <property type="entry name" value="beta-beta-alpha zinc fingers"/>
    <property type="match status" value="2"/>
</dbReference>
<feature type="compositionally biased region" description="Acidic residues" evidence="9">
    <location>
        <begin position="376"/>
        <end position="406"/>
    </location>
</feature>
<accession>A0A267EYH3</accession>
<dbReference type="InterPro" id="IPR036236">
    <property type="entry name" value="Znf_C2H2_sf"/>
</dbReference>
<feature type="compositionally biased region" description="Basic and acidic residues" evidence="9">
    <location>
        <begin position="449"/>
        <end position="463"/>
    </location>
</feature>
<evidence type="ECO:0000256" key="8">
    <source>
        <dbReference type="PROSITE-ProRule" id="PRU00042"/>
    </source>
</evidence>
<feature type="region of interest" description="Disordered" evidence="9">
    <location>
        <begin position="370"/>
        <end position="495"/>
    </location>
</feature>
<dbReference type="InterPro" id="IPR013087">
    <property type="entry name" value="Znf_C2H2_type"/>
</dbReference>
<feature type="region of interest" description="Disordered" evidence="9">
    <location>
        <begin position="117"/>
        <end position="137"/>
    </location>
</feature>
<dbReference type="InterPro" id="IPR050589">
    <property type="entry name" value="Ikaros_C2H2-ZF"/>
</dbReference>
<proteinExistence type="predicted"/>
<evidence type="ECO:0000256" key="1">
    <source>
        <dbReference type="ARBA" id="ARBA00004123"/>
    </source>
</evidence>
<evidence type="ECO:0000313" key="12">
    <source>
        <dbReference type="Proteomes" id="UP000215902"/>
    </source>
</evidence>
<feature type="compositionally biased region" description="Low complexity" evidence="9">
    <location>
        <begin position="117"/>
        <end position="133"/>
    </location>
</feature>
<dbReference type="EMBL" id="NIVC01001550">
    <property type="protein sequence ID" value="PAA66565.1"/>
    <property type="molecule type" value="Genomic_DNA"/>
</dbReference>
<feature type="compositionally biased region" description="Low complexity" evidence="9">
    <location>
        <begin position="183"/>
        <end position="197"/>
    </location>
</feature>
<dbReference type="AlphaFoldDB" id="A0A267EYH3"/>
<dbReference type="Pfam" id="PF00096">
    <property type="entry name" value="zf-C2H2"/>
    <property type="match status" value="2"/>
</dbReference>
<dbReference type="GO" id="GO:0006357">
    <property type="term" value="P:regulation of transcription by RNA polymerase II"/>
    <property type="evidence" value="ECO:0007669"/>
    <property type="project" value="TreeGrafter"/>
</dbReference>
<comment type="subcellular location">
    <subcellularLocation>
        <location evidence="1">Nucleus</location>
    </subcellularLocation>
</comment>
<feature type="region of interest" description="Disordered" evidence="9">
    <location>
        <begin position="175"/>
        <end position="254"/>
    </location>
</feature>
<evidence type="ECO:0000313" key="11">
    <source>
        <dbReference type="EMBL" id="PAA66565.1"/>
    </source>
</evidence>
<dbReference type="GO" id="GO:0003700">
    <property type="term" value="F:DNA-binding transcription factor activity"/>
    <property type="evidence" value="ECO:0007669"/>
    <property type="project" value="TreeGrafter"/>
</dbReference>
<dbReference type="SMART" id="SM00355">
    <property type="entry name" value="ZnF_C2H2"/>
    <property type="match status" value="3"/>
</dbReference>
<dbReference type="PANTHER" id="PTHR24404">
    <property type="entry name" value="ZINC FINGER PROTEIN"/>
    <property type="match status" value="1"/>
</dbReference>
<protein>
    <recommendedName>
        <fullName evidence="10">C2H2-type domain-containing protein</fullName>
    </recommendedName>
</protein>
<evidence type="ECO:0000256" key="5">
    <source>
        <dbReference type="ARBA" id="ARBA00022833"/>
    </source>
</evidence>
<keyword evidence="4 8" id="KW-0863">Zinc-finger</keyword>
<feature type="compositionally biased region" description="Acidic residues" evidence="9">
    <location>
        <begin position="433"/>
        <end position="447"/>
    </location>
</feature>
<feature type="domain" description="C2H2-type" evidence="10">
    <location>
        <begin position="316"/>
        <end position="344"/>
    </location>
</feature>
<feature type="domain" description="C2H2-type" evidence="10">
    <location>
        <begin position="288"/>
        <end position="315"/>
    </location>
</feature>
<keyword evidence="12" id="KW-1185">Reference proteome</keyword>
<dbReference type="Proteomes" id="UP000215902">
    <property type="component" value="Unassembled WGS sequence"/>
</dbReference>
<evidence type="ECO:0000256" key="2">
    <source>
        <dbReference type="ARBA" id="ARBA00022723"/>
    </source>
</evidence>
<dbReference type="PROSITE" id="PS50157">
    <property type="entry name" value="ZINC_FINGER_C2H2_2"/>
    <property type="match status" value="3"/>
</dbReference>
<dbReference type="OrthoDB" id="10066279at2759"/>
<evidence type="ECO:0000256" key="9">
    <source>
        <dbReference type="SAM" id="MobiDB-lite"/>
    </source>
</evidence>
<sequence length="495" mass="52805">MDRAKFRADLLDAIRSHLPGYERSARVTCLVSVRLDGSDESAVFLDIVEDLAAAPMPAVRTTAASAAATATVAAAAAPAEAVATSKAEKSSKRKSQAPQKMVANGLDSFVAASSGAGGDPAAASASADPPSAATVKKETGGSGCLGFYVNNPSFQQHFLLPTGFLTAASVFPSPTAIFQPTRPQQQQPQQQQQQQQQSAVSDSLKSPTADARLDILGSSNTSNSNNSGVSSGNVTQSDSKRSGQRSRSLFGLRSRRGGHRSFPCNQCPEAFASLASLSKHTYSLHKSYKCTFCSASFTQRSNLQRHSLKHVGFKPFACRCCQKSYYRKDHLVRHIEVTHPGNEPKRNIETKLTSSECLEFLERRYETGEYSITIDGEGDGEGDGEVDEEMPDEEELDEATGADAEVDSAMQPAEAGKLGEEAANASSKAEPEVSPDVEEAAEPELIADAEVKVDADLQTRQDAELEEPETEQRWLQQQTMADSAESGTLAAEASA</sequence>
<keyword evidence="7" id="KW-0539">Nucleus</keyword>
<evidence type="ECO:0000256" key="3">
    <source>
        <dbReference type="ARBA" id="ARBA00022737"/>
    </source>
</evidence>
<feature type="compositionally biased region" description="Low complexity" evidence="9">
    <location>
        <begin position="217"/>
        <end position="235"/>
    </location>
</feature>
<dbReference type="STRING" id="282301.A0A267EYH3"/>
<dbReference type="Gene3D" id="3.30.160.60">
    <property type="entry name" value="Classic Zinc Finger"/>
    <property type="match status" value="2"/>
</dbReference>
<feature type="domain" description="C2H2-type" evidence="10">
    <location>
        <begin position="262"/>
        <end position="290"/>
    </location>
</feature>
<dbReference type="GO" id="GO:0008270">
    <property type="term" value="F:zinc ion binding"/>
    <property type="evidence" value="ECO:0007669"/>
    <property type="project" value="UniProtKB-KW"/>
</dbReference>
<keyword evidence="2" id="KW-0479">Metal-binding</keyword>
<organism evidence="11 12">
    <name type="scientific">Macrostomum lignano</name>
    <dbReference type="NCBI Taxonomy" id="282301"/>
    <lineage>
        <taxon>Eukaryota</taxon>
        <taxon>Metazoa</taxon>
        <taxon>Spiralia</taxon>
        <taxon>Lophotrochozoa</taxon>
        <taxon>Platyhelminthes</taxon>
        <taxon>Rhabditophora</taxon>
        <taxon>Macrostomorpha</taxon>
        <taxon>Macrostomida</taxon>
        <taxon>Macrostomidae</taxon>
        <taxon>Macrostomum</taxon>
    </lineage>
</organism>
<evidence type="ECO:0000259" key="10">
    <source>
        <dbReference type="PROSITE" id="PS50157"/>
    </source>
</evidence>
<keyword evidence="5" id="KW-0862">Zinc</keyword>
<dbReference type="GO" id="GO:0000978">
    <property type="term" value="F:RNA polymerase II cis-regulatory region sequence-specific DNA binding"/>
    <property type="evidence" value="ECO:0007669"/>
    <property type="project" value="TreeGrafter"/>
</dbReference>